<name>A0AAQ4FLJ1_AMBAM</name>
<dbReference type="Gene3D" id="3.40.50.12780">
    <property type="entry name" value="N-terminal domain of ligase-like"/>
    <property type="match status" value="2"/>
</dbReference>
<dbReference type="EMBL" id="JARKHS020001660">
    <property type="protein sequence ID" value="KAK8787601.1"/>
    <property type="molecule type" value="Genomic_DNA"/>
</dbReference>
<evidence type="ECO:0000313" key="2">
    <source>
        <dbReference type="Proteomes" id="UP001321473"/>
    </source>
</evidence>
<protein>
    <submittedName>
        <fullName evidence="1">Uncharacterized protein</fullName>
    </submittedName>
</protein>
<sequence>MRTGKECTDVLAALEEQFQRRRHHGATVFKDRRRTFGDLDQLSARLAEALLQPPDSVPPDVAACTKAPDDTVLAFLAAARLSACCTPLVPSTATSVEVPPSCCAVVDGETAGRFALHKRTVKVADALQAGDGGGRELLKAPPADRRPLLKVIGEDGPCELGAERCLSRYRWEWTEPVGADQQHTVAVLDGVDTARFWEDVLSALCSGSTVALPTEEDKRSPSALLRFLRDASATRVEMTPDALWALLARVSLESPQSQPLPALRLVKCSRGLVSVRLARLFLRLLPGVRLLCVYEHGGRCCAYACSESVLRHHPTDHGDFVVLGKAVGDCRAAVCHDGQCAECAQGTVGNICLGGAKDDQLLATGDSGFVDSDGYLVLTGRSAPRIDGRKVDIAQVSKCLTSIPAVSDAEVCWERLSSPQTTLVAFYWSDVAGDLSGELFHPLASKLPCGWMPLLFPMGPPPKGQRPDRRALLREYAAAIDKLLQCKEVNVERGAPLLVALAHALDLPVVHVDVNASYANQKAGKCATTAAEAAALLEHMGYEVSVSELCGVAPLRLLVERASCSMVLPGPRRLRVSLVDADTPFDEVAGLLAHCFTSKNRLDLTVHNTEDQHVRSLRHLWPQLLREGASRLVRDEEGRLLAVAICCDFGVELTAPDNMAESFLAIAEINESMERPLRALVNARGQRFLLLFMVGTGTDDRCDNIGLVVLMIANLLRDAKALRYDGAASVNSHVVTNVITQRWFHFDVFEEAQVADFEYHGRRPFATVRPGTLITSVCRFLDRLT</sequence>
<keyword evidence="2" id="KW-1185">Reference proteome</keyword>
<accession>A0AAQ4FLJ1</accession>
<proteinExistence type="predicted"/>
<dbReference type="Proteomes" id="UP001321473">
    <property type="component" value="Unassembled WGS sequence"/>
</dbReference>
<gene>
    <name evidence="1" type="ORF">V5799_022626</name>
</gene>
<dbReference type="InterPro" id="IPR050237">
    <property type="entry name" value="ATP-dep_AMP-bd_enzyme"/>
</dbReference>
<dbReference type="InterPro" id="IPR042099">
    <property type="entry name" value="ANL_N_sf"/>
</dbReference>
<dbReference type="AlphaFoldDB" id="A0AAQ4FLJ1"/>
<dbReference type="PANTHER" id="PTHR43767">
    <property type="entry name" value="LONG-CHAIN-FATTY-ACID--COA LIGASE"/>
    <property type="match status" value="1"/>
</dbReference>
<organism evidence="1 2">
    <name type="scientific">Amblyomma americanum</name>
    <name type="common">Lone star tick</name>
    <dbReference type="NCBI Taxonomy" id="6943"/>
    <lineage>
        <taxon>Eukaryota</taxon>
        <taxon>Metazoa</taxon>
        <taxon>Ecdysozoa</taxon>
        <taxon>Arthropoda</taxon>
        <taxon>Chelicerata</taxon>
        <taxon>Arachnida</taxon>
        <taxon>Acari</taxon>
        <taxon>Parasitiformes</taxon>
        <taxon>Ixodida</taxon>
        <taxon>Ixodoidea</taxon>
        <taxon>Ixodidae</taxon>
        <taxon>Amblyomminae</taxon>
        <taxon>Amblyomma</taxon>
    </lineage>
</organism>
<evidence type="ECO:0000313" key="1">
    <source>
        <dbReference type="EMBL" id="KAK8787601.1"/>
    </source>
</evidence>
<dbReference type="PANTHER" id="PTHR43767:SF10">
    <property type="entry name" value="SURFACTIN SYNTHASE SUBUNIT 1"/>
    <property type="match status" value="1"/>
</dbReference>
<dbReference type="Gene3D" id="3.40.630.30">
    <property type="match status" value="1"/>
</dbReference>
<comment type="caution">
    <text evidence="1">The sequence shown here is derived from an EMBL/GenBank/DDBJ whole genome shotgun (WGS) entry which is preliminary data.</text>
</comment>
<dbReference type="SUPFAM" id="SSF56801">
    <property type="entry name" value="Acetyl-CoA synthetase-like"/>
    <property type="match status" value="1"/>
</dbReference>
<reference evidence="1 2" key="1">
    <citation type="journal article" date="2023" name="Arcadia Sci">
        <title>De novo assembly of a long-read Amblyomma americanum tick genome.</title>
        <authorList>
            <person name="Chou S."/>
            <person name="Poskanzer K.E."/>
            <person name="Rollins M."/>
            <person name="Thuy-Boun P.S."/>
        </authorList>
    </citation>
    <scope>NUCLEOTIDE SEQUENCE [LARGE SCALE GENOMIC DNA]</scope>
    <source>
        <strain evidence="1">F_SG_1</strain>
        <tissue evidence="1">Salivary glands</tissue>
    </source>
</reference>